<evidence type="ECO:0000313" key="1">
    <source>
        <dbReference type="EMBL" id="PKU74050.1"/>
    </source>
</evidence>
<accession>A0A2I0WEH2</accession>
<gene>
    <name evidence="1" type="ORF">MA16_Dca011760</name>
</gene>
<sequence length="197" mass="21893">MVYVAGSAGVDRFRQLSTVSFVMKRRVTKMVEPFEDVAELYETPLVTQQIHSSNDEPSPFMDVGADGSILTKWSDMQVIKNSTGTTKKPLNSFGIGGGVKKKSKTSAIDQNILECISLMVDSVNEVANAIKSSITSPKQIREMYTELLFELTNIPGFSEEEVDTLYDNLSKNPTLIPSFLSKPTDSKARWMRKELGK</sequence>
<reference evidence="1 2" key="1">
    <citation type="journal article" date="2016" name="Sci. Rep.">
        <title>The Dendrobium catenatum Lindl. genome sequence provides insights into polysaccharide synthase, floral development and adaptive evolution.</title>
        <authorList>
            <person name="Zhang G.Q."/>
            <person name="Xu Q."/>
            <person name="Bian C."/>
            <person name="Tsai W.C."/>
            <person name="Yeh C.M."/>
            <person name="Liu K.W."/>
            <person name="Yoshida K."/>
            <person name="Zhang L.S."/>
            <person name="Chang S.B."/>
            <person name="Chen F."/>
            <person name="Shi Y."/>
            <person name="Su Y.Y."/>
            <person name="Zhang Y.Q."/>
            <person name="Chen L.J."/>
            <person name="Yin Y."/>
            <person name="Lin M."/>
            <person name="Huang H."/>
            <person name="Deng H."/>
            <person name="Wang Z.W."/>
            <person name="Zhu S.L."/>
            <person name="Zhao X."/>
            <person name="Deng C."/>
            <person name="Niu S.C."/>
            <person name="Huang J."/>
            <person name="Wang M."/>
            <person name="Liu G.H."/>
            <person name="Yang H.J."/>
            <person name="Xiao X.J."/>
            <person name="Hsiao Y.Y."/>
            <person name="Wu W.L."/>
            <person name="Chen Y.Y."/>
            <person name="Mitsuda N."/>
            <person name="Ohme-Takagi M."/>
            <person name="Luo Y.B."/>
            <person name="Van de Peer Y."/>
            <person name="Liu Z.J."/>
        </authorList>
    </citation>
    <scope>NUCLEOTIDE SEQUENCE [LARGE SCALE GENOMIC DNA]</scope>
    <source>
        <tissue evidence="1">The whole plant</tissue>
    </source>
</reference>
<protein>
    <submittedName>
        <fullName evidence="1">Uncharacterized protein</fullName>
    </submittedName>
</protein>
<organism evidence="1 2">
    <name type="scientific">Dendrobium catenatum</name>
    <dbReference type="NCBI Taxonomy" id="906689"/>
    <lineage>
        <taxon>Eukaryota</taxon>
        <taxon>Viridiplantae</taxon>
        <taxon>Streptophyta</taxon>
        <taxon>Embryophyta</taxon>
        <taxon>Tracheophyta</taxon>
        <taxon>Spermatophyta</taxon>
        <taxon>Magnoliopsida</taxon>
        <taxon>Liliopsida</taxon>
        <taxon>Asparagales</taxon>
        <taxon>Orchidaceae</taxon>
        <taxon>Epidendroideae</taxon>
        <taxon>Malaxideae</taxon>
        <taxon>Dendrobiinae</taxon>
        <taxon>Dendrobium</taxon>
    </lineage>
</organism>
<proteinExistence type="predicted"/>
<dbReference type="Proteomes" id="UP000233837">
    <property type="component" value="Unassembled WGS sequence"/>
</dbReference>
<dbReference type="EMBL" id="KZ502700">
    <property type="protein sequence ID" value="PKU74050.1"/>
    <property type="molecule type" value="Genomic_DNA"/>
</dbReference>
<dbReference type="AlphaFoldDB" id="A0A2I0WEH2"/>
<reference evidence="1 2" key="2">
    <citation type="journal article" date="2017" name="Nature">
        <title>The Apostasia genome and the evolution of orchids.</title>
        <authorList>
            <person name="Zhang G.Q."/>
            <person name="Liu K.W."/>
            <person name="Li Z."/>
            <person name="Lohaus R."/>
            <person name="Hsiao Y.Y."/>
            <person name="Niu S.C."/>
            <person name="Wang J.Y."/>
            <person name="Lin Y.C."/>
            <person name="Xu Q."/>
            <person name="Chen L.J."/>
            <person name="Yoshida K."/>
            <person name="Fujiwara S."/>
            <person name="Wang Z.W."/>
            <person name="Zhang Y.Q."/>
            <person name="Mitsuda N."/>
            <person name="Wang M."/>
            <person name="Liu G.H."/>
            <person name="Pecoraro L."/>
            <person name="Huang H.X."/>
            <person name="Xiao X.J."/>
            <person name="Lin M."/>
            <person name="Wu X.Y."/>
            <person name="Wu W.L."/>
            <person name="Chen Y.Y."/>
            <person name="Chang S.B."/>
            <person name="Sakamoto S."/>
            <person name="Ohme-Takagi M."/>
            <person name="Yagi M."/>
            <person name="Zeng S.J."/>
            <person name="Shen C.Y."/>
            <person name="Yeh C.M."/>
            <person name="Luo Y.B."/>
            <person name="Tsai W.C."/>
            <person name="Van de Peer Y."/>
            <person name="Liu Z.J."/>
        </authorList>
    </citation>
    <scope>NUCLEOTIDE SEQUENCE [LARGE SCALE GENOMIC DNA]</scope>
    <source>
        <tissue evidence="1">The whole plant</tissue>
    </source>
</reference>
<name>A0A2I0WEH2_9ASPA</name>
<evidence type="ECO:0000313" key="2">
    <source>
        <dbReference type="Proteomes" id="UP000233837"/>
    </source>
</evidence>
<keyword evidence="2" id="KW-1185">Reference proteome</keyword>